<accession>A0A6H9YHT9</accession>
<keyword evidence="3" id="KW-0804">Transcription</keyword>
<evidence type="ECO:0000313" key="6">
    <source>
        <dbReference type="EMBL" id="KAB2343630.1"/>
    </source>
</evidence>
<dbReference type="InterPro" id="IPR001647">
    <property type="entry name" value="HTH_TetR"/>
</dbReference>
<dbReference type="OrthoDB" id="3869819at2"/>
<evidence type="ECO:0000256" key="4">
    <source>
        <dbReference type="PROSITE-ProRule" id="PRU00335"/>
    </source>
</evidence>
<name>A0A6H9YHT9_9ACTN</name>
<reference evidence="6 7" key="1">
    <citation type="submission" date="2019-09" db="EMBL/GenBank/DDBJ databases">
        <title>Actinomadura physcomitrii sp. nov., a novel actinomycete isolated from moss [Physcomitrium sphaericum (Ludw) Fuernr].</title>
        <authorList>
            <person name="Zhuang X."/>
            <person name="Liu C."/>
        </authorList>
    </citation>
    <scope>NUCLEOTIDE SEQUENCE [LARGE SCALE GENOMIC DNA]</scope>
    <source>
        <strain evidence="6 7">HMC1</strain>
    </source>
</reference>
<dbReference type="EMBL" id="WBMT01000018">
    <property type="protein sequence ID" value="KAB2343630.1"/>
    <property type="molecule type" value="Genomic_DNA"/>
</dbReference>
<dbReference type="InterPro" id="IPR009057">
    <property type="entry name" value="Homeodomain-like_sf"/>
</dbReference>
<dbReference type="AlphaFoldDB" id="A0A6H9YHT9"/>
<dbReference type="Pfam" id="PF17938">
    <property type="entry name" value="TetR_C_29"/>
    <property type="match status" value="1"/>
</dbReference>
<dbReference type="Proteomes" id="UP000468735">
    <property type="component" value="Unassembled WGS sequence"/>
</dbReference>
<dbReference type="SUPFAM" id="SSF46689">
    <property type="entry name" value="Homeodomain-like"/>
    <property type="match status" value="1"/>
</dbReference>
<comment type="caution">
    <text evidence="6">The sequence shown here is derived from an EMBL/GenBank/DDBJ whole genome shotgun (WGS) entry which is preliminary data.</text>
</comment>
<sequence length="215" mass="23385">MSEISASRRRRRRADADRSAAAVLQAAQRVLASEPHASIEDIATAAGVSRQTVYAHFGNRDALVRAVIDAITAETVAEMDTARLDEGSAAEALLRLLDVSWRPFQRYMRLLNVEATTTDDERAQHRPVVDHLQEVLTRGQRSGEFTRDLSATWLATATVSLGHAAGEAVTTGQMTIAEAARALAWSLLRLCGVEPSRITELVDRKPSAGSPVQED</sequence>
<keyword evidence="7" id="KW-1185">Reference proteome</keyword>
<dbReference type="Pfam" id="PF00440">
    <property type="entry name" value="TetR_N"/>
    <property type="match status" value="1"/>
</dbReference>
<proteinExistence type="predicted"/>
<dbReference type="PROSITE" id="PS50977">
    <property type="entry name" value="HTH_TETR_2"/>
    <property type="match status" value="1"/>
</dbReference>
<dbReference type="Gene3D" id="1.10.357.10">
    <property type="entry name" value="Tetracycline Repressor, domain 2"/>
    <property type="match status" value="1"/>
</dbReference>
<dbReference type="RefSeq" id="WP_151565854.1">
    <property type="nucleotide sequence ID" value="NZ_WBMT01000018.1"/>
</dbReference>
<gene>
    <name evidence="6" type="ORF">F8566_33370</name>
</gene>
<dbReference type="InterPro" id="IPR041474">
    <property type="entry name" value="NicS_C"/>
</dbReference>
<dbReference type="GO" id="GO:0003700">
    <property type="term" value="F:DNA-binding transcription factor activity"/>
    <property type="evidence" value="ECO:0007669"/>
    <property type="project" value="TreeGrafter"/>
</dbReference>
<dbReference type="SUPFAM" id="SSF48498">
    <property type="entry name" value="Tetracyclin repressor-like, C-terminal domain"/>
    <property type="match status" value="1"/>
</dbReference>
<dbReference type="InterPro" id="IPR036271">
    <property type="entry name" value="Tet_transcr_reg_TetR-rel_C_sf"/>
</dbReference>
<organism evidence="6 7">
    <name type="scientific">Actinomadura rudentiformis</name>
    <dbReference type="NCBI Taxonomy" id="359158"/>
    <lineage>
        <taxon>Bacteria</taxon>
        <taxon>Bacillati</taxon>
        <taxon>Actinomycetota</taxon>
        <taxon>Actinomycetes</taxon>
        <taxon>Streptosporangiales</taxon>
        <taxon>Thermomonosporaceae</taxon>
        <taxon>Actinomadura</taxon>
    </lineage>
</organism>
<dbReference type="PANTHER" id="PTHR30055">
    <property type="entry name" value="HTH-TYPE TRANSCRIPTIONAL REGULATOR RUTR"/>
    <property type="match status" value="1"/>
</dbReference>
<evidence type="ECO:0000256" key="3">
    <source>
        <dbReference type="ARBA" id="ARBA00023163"/>
    </source>
</evidence>
<evidence type="ECO:0000256" key="2">
    <source>
        <dbReference type="ARBA" id="ARBA00023125"/>
    </source>
</evidence>
<dbReference type="GO" id="GO:0000976">
    <property type="term" value="F:transcription cis-regulatory region binding"/>
    <property type="evidence" value="ECO:0007669"/>
    <property type="project" value="TreeGrafter"/>
</dbReference>
<keyword evidence="2 4" id="KW-0238">DNA-binding</keyword>
<dbReference type="InterPro" id="IPR050109">
    <property type="entry name" value="HTH-type_TetR-like_transc_reg"/>
</dbReference>
<feature type="domain" description="HTH tetR-type" evidence="5">
    <location>
        <begin position="17"/>
        <end position="75"/>
    </location>
</feature>
<evidence type="ECO:0000259" key="5">
    <source>
        <dbReference type="PROSITE" id="PS50977"/>
    </source>
</evidence>
<protein>
    <submittedName>
        <fullName evidence="6">TetR/AcrR family transcriptional regulator</fullName>
    </submittedName>
</protein>
<evidence type="ECO:0000256" key="1">
    <source>
        <dbReference type="ARBA" id="ARBA00023015"/>
    </source>
</evidence>
<feature type="DNA-binding region" description="H-T-H motif" evidence="4">
    <location>
        <begin position="38"/>
        <end position="57"/>
    </location>
</feature>
<keyword evidence="1" id="KW-0805">Transcription regulation</keyword>
<evidence type="ECO:0000313" key="7">
    <source>
        <dbReference type="Proteomes" id="UP000468735"/>
    </source>
</evidence>
<dbReference type="PANTHER" id="PTHR30055:SF234">
    <property type="entry name" value="HTH-TYPE TRANSCRIPTIONAL REGULATOR BETI"/>
    <property type="match status" value="1"/>
</dbReference>